<organism evidence="2 3">
    <name type="scientific">Schizothecium vesticola</name>
    <dbReference type="NCBI Taxonomy" id="314040"/>
    <lineage>
        <taxon>Eukaryota</taxon>
        <taxon>Fungi</taxon>
        <taxon>Dikarya</taxon>
        <taxon>Ascomycota</taxon>
        <taxon>Pezizomycotina</taxon>
        <taxon>Sordariomycetes</taxon>
        <taxon>Sordariomycetidae</taxon>
        <taxon>Sordariales</taxon>
        <taxon>Schizotheciaceae</taxon>
        <taxon>Schizothecium</taxon>
    </lineage>
</organism>
<name>A0AA40JZU9_9PEZI</name>
<dbReference type="AlphaFoldDB" id="A0AA40JZU9"/>
<reference evidence="2" key="1">
    <citation type="submission" date="2023-06" db="EMBL/GenBank/DDBJ databases">
        <title>Genome-scale phylogeny and comparative genomics of the fungal order Sordariales.</title>
        <authorList>
            <consortium name="Lawrence Berkeley National Laboratory"/>
            <person name="Hensen N."/>
            <person name="Bonometti L."/>
            <person name="Westerberg I."/>
            <person name="Brannstrom I.O."/>
            <person name="Guillou S."/>
            <person name="Cros-Aarteil S."/>
            <person name="Calhoun S."/>
            <person name="Haridas S."/>
            <person name="Kuo A."/>
            <person name="Mondo S."/>
            <person name="Pangilinan J."/>
            <person name="Riley R."/>
            <person name="LaButti K."/>
            <person name="Andreopoulos B."/>
            <person name="Lipzen A."/>
            <person name="Chen C."/>
            <person name="Yanf M."/>
            <person name="Daum C."/>
            <person name="Ng V."/>
            <person name="Clum A."/>
            <person name="Steindorff A."/>
            <person name="Ohm R."/>
            <person name="Martin F."/>
            <person name="Silar P."/>
            <person name="Natvig D."/>
            <person name="Lalanne C."/>
            <person name="Gautier V."/>
            <person name="Ament-velasquez S.L."/>
            <person name="Kruys A."/>
            <person name="Hutchinson M.I."/>
            <person name="Powell A.J."/>
            <person name="Barry K."/>
            <person name="Miller A.N."/>
            <person name="Grigoriev I.V."/>
            <person name="Debuchy R."/>
            <person name="Gladieux P."/>
            <person name="Thoren M.H."/>
            <person name="Johannesson H."/>
        </authorList>
    </citation>
    <scope>NUCLEOTIDE SEQUENCE</scope>
    <source>
        <strain evidence="2">SMH3187-1</strain>
    </source>
</reference>
<evidence type="ECO:0000313" key="3">
    <source>
        <dbReference type="Proteomes" id="UP001172155"/>
    </source>
</evidence>
<feature type="transmembrane region" description="Helical" evidence="1">
    <location>
        <begin position="16"/>
        <end position="34"/>
    </location>
</feature>
<proteinExistence type="predicted"/>
<keyword evidence="3" id="KW-1185">Reference proteome</keyword>
<accession>A0AA40JZU9</accession>
<keyword evidence="1" id="KW-0472">Membrane</keyword>
<dbReference type="Proteomes" id="UP001172155">
    <property type="component" value="Unassembled WGS sequence"/>
</dbReference>
<keyword evidence="1" id="KW-1133">Transmembrane helix</keyword>
<protein>
    <submittedName>
        <fullName evidence="2">Uncharacterized protein</fullName>
    </submittedName>
</protein>
<evidence type="ECO:0000313" key="2">
    <source>
        <dbReference type="EMBL" id="KAK0740938.1"/>
    </source>
</evidence>
<comment type="caution">
    <text evidence="2">The sequence shown here is derived from an EMBL/GenBank/DDBJ whole genome shotgun (WGS) entry which is preliminary data.</text>
</comment>
<evidence type="ECO:0000256" key="1">
    <source>
        <dbReference type="SAM" id="Phobius"/>
    </source>
</evidence>
<dbReference type="EMBL" id="JAUKUD010000006">
    <property type="protein sequence ID" value="KAK0740938.1"/>
    <property type="molecule type" value="Genomic_DNA"/>
</dbReference>
<sequence>MAPMGSLAYRVIYSKWIHLTITLGTLTALSIYTFTANMRKNSPHADLLPSGSDFASHPFDSVAMVFEVLRLDAEVRSAETGAKRTREVDDVERRARYRKAHGLPAEQGIASWLPNGGKAVEPVVEPVEAPVEEVKAVGEEEDGVLVGREEAVVPVPEPRKKWLGVL</sequence>
<keyword evidence="1" id="KW-0812">Transmembrane</keyword>
<gene>
    <name evidence="2" type="ORF">B0T18DRAFT_333076</name>
</gene>